<evidence type="ECO:0000256" key="6">
    <source>
        <dbReference type="ARBA" id="ARBA00023242"/>
    </source>
</evidence>
<keyword evidence="3" id="KW-0507">mRNA processing</keyword>
<dbReference type="GO" id="GO:0071011">
    <property type="term" value="C:precatalytic spliceosome"/>
    <property type="evidence" value="ECO:0007669"/>
    <property type="project" value="TreeGrafter"/>
</dbReference>
<comment type="similarity">
    <text evidence="2">Belongs to the SPF27 family.</text>
</comment>
<organism evidence="9 10">
    <name type="scientific">Pycnococcus provasolii</name>
    <dbReference type="NCBI Taxonomy" id="41880"/>
    <lineage>
        <taxon>Eukaryota</taxon>
        <taxon>Viridiplantae</taxon>
        <taxon>Chlorophyta</taxon>
        <taxon>Pseudoscourfieldiophyceae</taxon>
        <taxon>Pseudoscourfieldiales</taxon>
        <taxon>Pycnococcaceae</taxon>
        <taxon>Pycnococcus</taxon>
    </lineage>
</organism>
<keyword evidence="7" id="KW-0175">Coiled coil</keyword>
<keyword evidence="4" id="KW-0747">Spliceosome</keyword>
<evidence type="ECO:0000256" key="5">
    <source>
        <dbReference type="ARBA" id="ARBA00023187"/>
    </source>
</evidence>
<gene>
    <name evidence="9" type="ORF">PPROV_000174100</name>
</gene>
<keyword evidence="5" id="KW-0508">mRNA splicing</keyword>
<dbReference type="GO" id="GO:0006397">
    <property type="term" value="P:mRNA processing"/>
    <property type="evidence" value="ECO:0007669"/>
    <property type="project" value="UniProtKB-KW"/>
</dbReference>
<name>A0A830H6Y0_9CHLO</name>
<sequence>MRVHESIDALAYASADAVPASLRHEAETRIAAEMGTMAREGVSLATFERRLPSLPAMSSSTLFAQELQRVESGKESSPAIDTDRARMDEPAEGSSLEEWERALANAEVQYEHTQTRILNLELLEKYGVSAWKVHLQHLERMEANLRRHLSEQKEAVEAINQARRREHASADAELSKLSAQYQSLVQRTADIRAACESMVS</sequence>
<dbReference type="InterPro" id="IPR008409">
    <property type="entry name" value="SPF27"/>
</dbReference>
<keyword evidence="10" id="KW-1185">Reference proteome</keyword>
<evidence type="ECO:0000256" key="8">
    <source>
        <dbReference type="SAM" id="MobiDB-lite"/>
    </source>
</evidence>
<dbReference type="Proteomes" id="UP000660262">
    <property type="component" value="Unassembled WGS sequence"/>
</dbReference>
<evidence type="ECO:0000256" key="2">
    <source>
        <dbReference type="ARBA" id="ARBA00010788"/>
    </source>
</evidence>
<dbReference type="PANTHER" id="PTHR13296">
    <property type="entry name" value="BCAS2 PROTEIN"/>
    <property type="match status" value="1"/>
</dbReference>
<dbReference type="GO" id="GO:0008380">
    <property type="term" value="P:RNA splicing"/>
    <property type="evidence" value="ECO:0007669"/>
    <property type="project" value="UniProtKB-KW"/>
</dbReference>
<dbReference type="GO" id="GO:0000974">
    <property type="term" value="C:Prp19 complex"/>
    <property type="evidence" value="ECO:0007669"/>
    <property type="project" value="TreeGrafter"/>
</dbReference>
<dbReference type="OrthoDB" id="205794at2759"/>
<protein>
    <recommendedName>
        <fullName evidence="11">Pre-mRNA-splicing factor SPF27</fullName>
    </recommendedName>
</protein>
<dbReference type="PANTHER" id="PTHR13296:SF0">
    <property type="entry name" value="PRE-MRNA-SPLICING FACTOR SPF27"/>
    <property type="match status" value="1"/>
</dbReference>
<feature type="coiled-coil region" evidence="7">
    <location>
        <begin position="96"/>
        <end position="165"/>
    </location>
</feature>
<evidence type="ECO:0000256" key="1">
    <source>
        <dbReference type="ARBA" id="ARBA00004123"/>
    </source>
</evidence>
<comment type="subcellular location">
    <subcellularLocation>
        <location evidence="1">Nucleus</location>
    </subcellularLocation>
</comment>
<dbReference type="AlphaFoldDB" id="A0A830H6Y0"/>
<evidence type="ECO:0008006" key="11">
    <source>
        <dbReference type="Google" id="ProtNLM"/>
    </source>
</evidence>
<dbReference type="GO" id="GO:0071013">
    <property type="term" value="C:catalytic step 2 spliceosome"/>
    <property type="evidence" value="ECO:0007669"/>
    <property type="project" value="TreeGrafter"/>
</dbReference>
<accession>A0A830H6Y0</accession>
<evidence type="ECO:0000313" key="10">
    <source>
        <dbReference type="Proteomes" id="UP000660262"/>
    </source>
</evidence>
<keyword evidence="6" id="KW-0539">Nucleus</keyword>
<evidence type="ECO:0000256" key="4">
    <source>
        <dbReference type="ARBA" id="ARBA00022728"/>
    </source>
</evidence>
<feature type="region of interest" description="Disordered" evidence="8">
    <location>
        <begin position="68"/>
        <end position="95"/>
    </location>
</feature>
<evidence type="ECO:0000256" key="7">
    <source>
        <dbReference type="SAM" id="Coils"/>
    </source>
</evidence>
<proteinExistence type="inferred from homology"/>
<dbReference type="EMBL" id="BNJQ01000004">
    <property type="protein sequence ID" value="GHP02986.1"/>
    <property type="molecule type" value="Genomic_DNA"/>
</dbReference>
<comment type="caution">
    <text evidence="9">The sequence shown here is derived from an EMBL/GenBank/DDBJ whole genome shotgun (WGS) entry which is preliminary data.</text>
</comment>
<evidence type="ECO:0000313" key="9">
    <source>
        <dbReference type="EMBL" id="GHP02986.1"/>
    </source>
</evidence>
<reference evidence="9" key="1">
    <citation type="submission" date="2020-10" db="EMBL/GenBank/DDBJ databases">
        <title>Unveiling of a novel bifunctional photoreceptor, Dualchrome1, isolated from a cosmopolitan green alga.</title>
        <authorList>
            <person name="Suzuki S."/>
            <person name="Kawachi M."/>
        </authorList>
    </citation>
    <scope>NUCLEOTIDE SEQUENCE</scope>
    <source>
        <strain evidence="9">NIES 2893</strain>
    </source>
</reference>
<dbReference type="Pfam" id="PF05700">
    <property type="entry name" value="BCAS2"/>
    <property type="match status" value="1"/>
</dbReference>
<evidence type="ECO:0000256" key="3">
    <source>
        <dbReference type="ARBA" id="ARBA00022664"/>
    </source>
</evidence>